<reference evidence="13" key="2">
    <citation type="submission" date="2021-04" db="EMBL/GenBank/DDBJ databases">
        <authorList>
            <person name="Karlyshev A.V."/>
        </authorList>
    </citation>
    <scope>NUCLEOTIDE SEQUENCE</scope>
    <source>
        <strain evidence="13">LMG 29479</strain>
    </source>
</reference>
<dbReference type="SMART" id="SM00387">
    <property type="entry name" value="HATPase_c"/>
    <property type="match status" value="1"/>
</dbReference>
<dbReference type="SUPFAM" id="SSF55874">
    <property type="entry name" value="ATPase domain of HSP90 chaperone/DNA topoisomerase II/histidine kinase"/>
    <property type="match status" value="1"/>
</dbReference>
<comment type="subcellular location">
    <subcellularLocation>
        <location evidence="2">Membrane</location>
    </subcellularLocation>
</comment>
<dbReference type="Gene3D" id="1.10.287.130">
    <property type="match status" value="1"/>
</dbReference>
<dbReference type="AlphaFoldDB" id="A0A8J7VSB6"/>
<dbReference type="SMART" id="SM00388">
    <property type="entry name" value="HisKA"/>
    <property type="match status" value="1"/>
</dbReference>
<evidence type="ECO:0000256" key="1">
    <source>
        <dbReference type="ARBA" id="ARBA00000085"/>
    </source>
</evidence>
<evidence type="ECO:0000256" key="8">
    <source>
        <dbReference type="ARBA" id="ARBA00022989"/>
    </source>
</evidence>
<dbReference type="EC" id="2.7.13.3" evidence="3"/>
<feature type="transmembrane region" description="Helical" evidence="10">
    <location>
        <begin position="371"/>
        <end position="395"/>
    </location>
</feature>
<dbReference type="GO" id="GO:0016020">
    <property type="term" value="C:membrane"/>
    <property type="evidence" value="ECO:0007669"/>
    <property type="project" value="UniProtKB-SubCell"/>
</dbReference>
<evidence type="ECO:0000313" key="14">
    <source>
        <dbReference type="EMBL" id="MBS7457862.1"/>
    </source>
</evidence>
<protein>
    <recommendedName>
        <fullName evidence="3">histidine kinase</fullName>
        <ecNumber evidence="3">2.7.13.3</ecNumber>
    </recommendedName>
</protein>
<evidence type="ECO:0000256" key="4">
    <source>
        <dbReference type="ARBA" id="ARBA00022553"/>
    </source>
</evidence>
<dbReference type="InterPro" id="IPR003661">
    <property type="entry name" value="HisK_dim/P_dom"/>
</dbReference>
<keyword evidence="15" id="KW-1185">Reference proteome</keyword>
<dbReference type="Gene3D" id="3.30.565.10">
    <property type="entry name" value="Histidine kinase-like ATPase, C-terminal domain"/>
    <property type="match status" value="1"/>
</dbReference>
<dbReference type="PANTHER" id="PTHR45436">
    <property type="entry name" value="SENSOR HISTIDINE KINASE YKOH"/>
    <property type="match status" value="1"/>
</dbReference>
<comment type="catalytic activity">
    <reaction evidence="1">
        <text>ATP + protein L-histidine = ADP + protein N-phospho-L-histidine.</text>
        <dbReference type="EC" id="2.7.13.3"/>
    </reaction>
</comment>
<dbReference type="SUPFAM" id="SSF47384">
    <property type="entry name" value="Homodimeric domain of signal transducing histidine kinase"/>
    <property type="match status" value="1"/>
</dbReference>
<evidence type="ECO:0000259" key="11">
    <source>
        <dbReference type="PROSITE" id="PS50109"/>
    </source>
</evidence>
<dbReference type="InterPro" id="IPR036890">
    <property type="entry name" value="HATPase_C_sf"/>
</dbReference>
<feature type="domain" description="Histidine kinase" evidence="11">
    <location>
        <begin position="457"/>
        <end position="672"/>
    </location>
</feature>
<dbReference type="InterPro" id="IPR003594">
    <property type="entry name" value="HATPase_dom"/>
</dbReference>
<feature type="domain" description="HAMP" evidence="12">
    <location>
        <begin position="395"/>
        <end position="449"/>
    </location>
</feature>
<dbReference type="GO" id="GO:0000155">
    <property type="term" value="F:phosphorelay sensor kinase activity"/>
    <property type="evidence" value="ECO:0007669"/>
    <property type="project" value="InterPro"/>
</dbReference>
<sequence length="678" mass="72600">MSLRAKLLLVALTILVLPWAGWQFVREMEGLLRQGQAQALQASAEALARGVAARPGALPPAAPVLFVQRLAQPPRLDGDGGDWRRRDGEAATRRLFVGRSGRPRLALAVARADEALYVLAEVSPAPLQRVDARWPIAERHAHLLLHLATPSGPLTIRLANAVDGALVQALPDGEAAPVLIDGTWRTRGDGATVEMRLPLGYRIRGLGLEAVHVDAQGRRHVAGTGIEEPGASWPLLEADPALAAPLRQLAPPGTRVRLVDREGWVLARAGRLDATRREQVPAWRRALYEVLGIAGAGSEALPAEAADRARTDGAEVARALAGEAAVGWRQAPYGGGMLLSAAVPVTVDSVLRAAVVLEREDAEVLLLTDRALTGLVGTSLAALLAVGLVLLVFAGRLSARIRRLRDAAERALDREGRVRRFPQSRARDEIGDLSRSFATLLDEVAAYTDYLRTLASKLSHELNTPLAIVRTSLDNLDPVALPDDARPYLERARGGVDRLGAIVRAMSEVVRIEHAIAGADAEDFDLATLVRDCGEAYRPLLAPRTLEVEVPPAPLPFHGAPDLVAQALDKLVDNARSFAPADGWVRIALAVEGDAVRIAVANAGPPLPEAMRGRLFDSLVSVRDRSQRADGGAHLGLGLTIVRLVCELHRGHAEARDLADGSGVAVSMLLRPMTERRR</sequence>
<keyword evidence="6 10" id="KW-0812">Transmembrane</keyword>
<dbReference type="Gene3D" id="6.10.340.10">
    <property type="match status" value="1"/>
</dbReference>
<evidence type="ECO:0000256" key="7">
    <source>
        <dbReference type="ARBA" id="ARBA00022777"/>
    </source>
</evidence>
<keyword evidence="8 10" id="KW-1133">Transmembrane helix</keyword>
<accession>A0A8J7VSB6</accession>
<dbReference type="Pfam" id="PF00512">
    <property type="entry name" value="HisKA"/>
    <property type="match status" value="1"/>
</dbReference>
<dbReference type="RefSeq" id="WP_211926004.1">
    <property type="nucleotide sequence ID" value="NZ_JAGQFT020000007.1"/>
</dbReference>
<keyword evidence="7 13" id="KW-0418">Kinase</keyword>
<dbReference type="PROSITE" id="PS50885">
    <property type="entry name" value="HAMP"/>
    <property type="match status" value="1"/>
</dbReference>
<evidence type="ECO:0000256" key="3">
    <source>
        <dbReference type="ARBA" id="ARBA00012438"/>
    </source>
</evidence>
<gene>
    <name evidence="14" type="ORF">KB893_012045</name>
    <name evidence="13" type="ORF">KB893_05860</name>
</gene>
<evidence type="ECO:0000256" key="10">
    <source>
        <dbReference type="SAM" id="Phobius"/>
    </source>
</evidence>
<dbReference type="PANTHER" id="PTHR45436:SF5">
    <property type="entry name" value="SENSOR HISTIDINE KINASE TRCS"/>
    <property type="match status" value="1"/>
</dbReference>
<reference evidence="14 15" key="1">
    <citation type="journal article" date="2021" name="Microbiol. Resour. Announc.">
        <title>Draft Genome Sequence of Coralloluteibacterium stylophorae LMG 29479T.</title>
        <authorList>
            <person name="Karlyshev A.V."/>
            <person name="Kudryashova E.B."/>
            <person name="Ariskina E.V."/>
            <person name="Conroy A.P."/>
            <person name="Abidueva E.Y."/>
        </authorList>
    </citation>
    <scope>NUCLEOTIDE SEQUENCE [LARGE SCALE GENOMIC DNA]</scope>
    <source>
        <strain evidence="14 15">LMG 29479</strain>
    </source>
</reference>
<evidence type="ECO:0000259" key="12">
    <source>
        <dbReference type="PROSITE" id="PS50885"/>
    </source>
</evidence>
<keyword evidence="4" id="KW-0597">Phosphoprotein</keyword>
<dbReference type="InterPro" id="IPR050428">
    <property type="entry name" value="TCS_sensor_his_kinase"/>
</dbReference>
<proteinExistence type="predicted"/>
<evidence type="ECO:0000256" key="2">
    <source>
        <dbReference type="ARBA" id="ARBA00004370"/>
    </source>
</evidence>
<keyword evidence="10" id="KW-0472">Membrane</keyword>
<comment type="caution">
    <text evidence="13">The sequence shown here is derived from an EMBL/GenBank/DDBJ whole genome shotgun (WGS) entry which is preliminary data.</text>
</comment>
<name>A0A8J7VSB6_9GAMM</name>
<dbReference type="EMBL" id="JAGQFT020000007">
    <property type="protein sequence ID" value="MBS7457862.1"/>
    <property type="molecule type" value="Genomic_DNA"/>
</dbReference>
<keyword evidence="9" id="KW-0902">Two-component regulatory system</keyword>
<keyword evidence="5" id="KW-0808">Transferase</keyword>
<dbReference type="EMBL" id="JAGQFT010000032">
    <property type="protein sequence ID" value="MBR0562039.1"/>
    <property type="molecule type" value="Genomic_DNA"/>
</dbReference>
<evidence type="ECO:0000313" key="15">
    <source>
        <dbReference type="Proteomes" id="UP000675747"/>
    </source>
</evidence>
<dbReference type="Pfam" id="PF02518">
    <property type="entry name" value="HATPase_c"/>
    <property type="match status" value="1"/>
</dbReference>
<dbReference type="InterPro" id="IPR005467">
    <property type="entry name" value="His_kinase_dom"/>
</dbReference>
<evidence type="ECO:0000256" key="6">
    <source>
        <dbReference type="ARBA" id="ARBA00022692"/>
    </source>
</evidence>
<dbReference type="PROSITE" id="PS50109">
    <property type="entry name" value="HIS_KIN"/>
    <property type="match status" value="1"/>
</dbReference>
<organism evidence="13">
    <name type="scientific">Coralloluteibacterium stylophorae</name>
    <dbReference type="NCBI Taxonomy" id="1776034"/>
    <lineage>
        <taxon>Bacteria</taxon>
        <taxon>Pseudomonadati</taxon>
        <taxon>Pseudomonadota</taxon>
        <taxon>Gammaproteobacteria</taxon>
        <taxon>Lysobacterales</taxon>
        <taxon>Lysobacteraceae</taxon>
        <taxon>Coralloluteibacterium</taxon>
    </lineage>
</organism>
<evidence type="ECO:0000313" key="13">
    <source>
        <dbReference type="EMBL" id="MBR0562039.1"/>
    </source>
</evidence>
<evidence type="ECO:0000256" key="5">
    <source>
        <dbReference type="ARBA" id="ARBA00022679"/>
    </source>
</evidence>
<dbReference type="CDD" id="cd00082">
    <property type="entry name" value="HisKA"/>
    <property type="match status" value="1"/>
</dbReference>
<dbReference type="InterPro" id="IPR036097">
    <property type="entry name" value="HisK_dim/P_sf"/>
</dbReference>
<evidence type="ECO:0000256" key="9">
    <source>
        <dbReference type="ARBA" id="ARBA00023012"/>
    </source>
</evidence>
<dbReference type="InterPro" id="IPR003660">
    <property type="entry name" value="HAMP_dom"/>
</dbReference>
<dbReference type="Proteomes" id="UP000675747">
    <property type="component" value="Unassembled WGS sequence"/>
</dbReference>